<protein>
    <submittedName>
        <fullName evidence="1">Methyltransferase domain-containing protein</fullName>
    </submittedName>
</protein>
<evidence type="ECO:0000313" key="1">
    <source>
        <dbReference type="EMBL" id="MBC1399648.1"/>
    </source>
</evidence>
<sequence length="186" mass="20656">MNLDGILPFSHRLLKKIVFAGDAVLDATCGNGHDTLFLANLVGPNGTVYAFDIQEEAIEHTTTRLIENNSLNQVKLFKKSHAEISRYVLEPIKAAIYNLGYLPGGDKSITTRSDSTIESITQVLEKLVPQGIVILVIYHGHDAGKAEKNAILKYAESLPQKDFHVLRYGFINQQNNPPFIVAIEKR</sequence>
<dbReference type="PANTHER" id="PTHR35276:SF1">
    <property type="entry name" value="TRNA (MNM(5)S(2)U34)-METHYLTRANSFERASE, CHLOROPLASTIC"/>
    <property type="match status" value="1"/>
</dbReference>
<dbReference type="Proteomes" id="UP000571128">
    <property type="component" value="Unassembled WGS sequence"/>
</dbReference>
<comment type="caution">
    <text evidence="1">The sequence shown here is derived from an EMBL/GenBank/DDBJ whole genome shotgun (WGS) entry which is preliminary data.</text>
</comment>
<reference evidence="1 2" key="1">
    <citation type="submission" date="2020-03" db="EMBL/GenBank/DDBJ databases">
        <title>Soil Listeria distribution.</title>
        <authorList>
            <person name="Liao J."/>
            <person name="Wiedmann M."/>
        </authorList>
    </citation>
    <scope>NUCLEOTIDE SEQUENCE [LARGE SCALE GENOMIC DNA]</scope>
    <source>
        <strain evidence="1 2">FSL L7-1645</strain>
    </source>
</reference>
<dbReference type="CDD" id="cd02440">
    <property type="entry name" value="AdoMet_MTases"/>
    <property type="match status" value="1"/>
</dbReference>
<dbReference type="Gene3D" id="3.40.50.150">
    <property type="entry name" value="Vaccinia Virus protein VP39"/>
    <property type="match status" value="1"/>
</dbReference>
<dbReference type="PANTHER" id="PTHR35276">
    <property type="entry name" value="S-ADENOSYL-L-METHIONINE-DEPENDENT METHYLTRANSFERASES SUPERFAMILY PROTEIN"/>
    <property type="match status" value="1"/>
</dbReference>
<dbReference type="GO" id="GO:0008168">
    <property type="term" value="F:methyltransferase activity"/>
    <property type="evidence" value="ECO:0007669"/>
    <property type="project" value="UniProtKB-KW"/>
</dbReference>
<gene>
    <name evidence="1" type="ORF">HB844_12255</name>
</gene>
<dbReference type="Pfam" id="PF06962">
    <property type="entry name" value="rRNA_methylase"/>
    <property type="match status" value="1"/>
</dbReference>
<organism evidence="1 2">
    <name type="scientific">Listeria fleischmannii</name>
    <dbReference type="NCBI Taxonomy" id="1069827"/>
    <lineage>
        <taxon>Bacteria</taxon>
        <taxon>Bacillati</taxon>
        <taxon>Bacillota</taxon>
        <taxon>Bacilli</taxon>
        <taxon>Bacillales</taxon>
        <taxon>Listeriaceae</taxon>
        <taxon>Listeria</taxon>
    </lineage>
</organism>
<keyword evidence="1" id="KW-0489">Methyltransferase</keyword>
<dbReference type="InterPro" id="IPR029063">
    <property type="entry name" value="SAM-dependent_MTases_sf"/>
</dbReference>
<name>A0A841YHV3_9LIST</name>
<proteinExistence type="predicted"/>
<dbReference type="SUPFAM" id="SSF53335">
    <property type="entry name" value="S-adenosyl-L-methionine-dependent methyltransferases"/>
    <property type="match status" value="1"/>
</dbReference>
<keyword evidence="1" id="KW-0808">Transferase</keyword>
<dbReference type="AlphaFoldDB" id="A0A841YHV3"/>
<accession>A0A841YHV3</accession>
<dbReference type="EMBL" id="JAARPY010000015">
    <property type="protein sequence ID" value="MBC1399648.1"/>
    <property type="molecule type" value="Genomic_DNA"/>
</dbReference>
<dbReference type="RefSeq" id="WP_007548379.1">
    <property type="nucleotide sequence ID" value="NZ_JAARPY010000015.1"/>
</dbReference>
<dbReference type="GO" id="GO:0032259">
    <property type="term" value="P:methylation"/>
    <property type="evidence" value="ECO:0007669"/>
    <property type="project" value="UniProtKB-KW"/>
</dbReference>
<evidence type="ECO:0000313" key="2">
    <source>
        <dbReference type="Proteomes" id="UP000571128"/>
    </source>
</evidence>
<dbReference type="InterPro" id="IPR010719">
    <property type="entry name" value="MnmM_MeTrfase"/>
</dbReference>